<evidence type="ECO:0000259" key="15">
    <source>
        <dbReference type="Pfam" id="PF00694"/>
    </source>
</evidence>
<dbReference type="GO" id="GO:0046872">
    <property type="term" value="F:metal ion binding"/>
    <property type="evidence" value="ECO:0007669"/>
    <property type="project" value="UniProtKB-KW"/>
</dbReference>
<dbReference type="Pfam" id="PF00694">
    <property type="entry name" value="Aconitase_C"/>
    <property type="match status" value="1"/>
</dbReference>
<dbReference type="NCBIfam" id="NF009520">
    <property type="entry name" value="PRK12881.1"/>
    <property type="match status" value="1"/>
</dbReference>
<dbReference type="SUPFAM" id="SSF52016">
    <property type="entry name" value="LeuD/IlvD-like"/>
    <property type="match status" value="1"/>
</dbReference>
<dbReference type="Gene3D" id="6.10.190.10">
    <property type="match status" value="1"/>
</dbReference>
<keyword evidence="9 16" id="KW-0456">Lyase</keyword>
<evidence type="ECO:0000256" key="3">
    <source>
        <dbReference type="ARBA" id="ARBA00007185"/>
    </source>
</evidence>
<evidence type="ECO:0000256" key="12">
    <source>
        <dbReference type="ARBA" id="ARBA00031977"/>
    </source>
</evidence>
<dbReference type="EC" id="4.2.1.3" evidence="4"/>
<sequence length="964" mass="103379">MPQNHPNSFQSAATLTSGASTVHYFSLPALESQGVSLARLPFSLRVLLENLLRCEDGRTVTADDIRFLAAWDPKAEPSREIAYMPARVLMQDFTGVPAIVDLAAMRDAMKALGGDPEKINPLQPAELVIDHSVQVDEFGTLHAYDLNAALEFQRNRERYAFLKWGQTAFNNFSAVPPGMGICHQVNLEYLARVVFTTSPDAGGKVFAYPDTLVGTDSHTTMVNGLGVLGWGVGGIEAEAAMLGQPVSMLLPQVVGFRLTGKLKEGTTATDLVLTVTEALRKHGVVGKFVEFYGPGISELPLADRATIANMAPEYGATCGIFPVDAETLRYLRLTGRTEEHIALVEAYCRAQGLFHTPDAPEAEYSATLSLDLSTVEPSVAGPKRPQDRVLLSGAAASFQQQLPALLGPAGNKSAARQMLRWEGEGGTASLRGDVTSGKGAASPAPEGGDSVAVETLPVEALKVAPTSIAERFGVNPDPYLDHGSIVIAAITSCTNTSNPYVMMAAGLLAKKAVEKGLRTPPWVKSSLAPGSRVVTDYYVKAGLMKYLDELRFQVVGYGCTTCIGNSGPLPTDVSKAIEDHGLVAVSVLSGNRNFEGRISPEVRANYLMSPPLVVAYALAGHIGHNFDTDPLGRDKDGSPVFLKDIWPTQAEVAETVASSIDSAMFRHQYSTVSDGDQNWQNLKFPSGETYGWEPDSTYIRKAPYFDGMAAKPAPVQDIHAARILAVLGDSVTTDHISPAGSIKLNGPAGKYLTEHGVKPADFNSYGSRRGNHEVMVRGTFANVRLRNKLAPGTEGGVTRLFPDDVPMSIYDASVEYAKRTIPLAILAGKEYGSGSSRDWAAKGPRLLGIRFVIAESYERIHRSNLVGMGILPLQFEPGESAESLGLSGQELYSVGAEPGELAAMLDGKFPNGKNITVTAESDTGHTIVFPVTVRIDTPQEILYYQHGGILQYVLRQLAGTESRA</sequence>
<dbReference type="AlphaFoldDB" id="A0A7W7ZEM4"/>
<dbReference type="PANTHER" id="PTHR11670">
    <property type="entry name" value="ACONITASE/IRON-RESPONSIVE ELEMENT FAMILY MEMBER"/>
    <property type="match status" value="1"/>
</dbReference>
<keyword evidence="6" id="KW-0479">Metal-binding</keyword>
<dbReference type="GO" id="GO:0003994">
    <property type="term" value="F:aconitate hydratase activity"/>
    <property type="evidence" value="ECO:0007669"/>
    <property type="project" value="UniProtKB-EC"/>
</dbReference>
<protein>
    <recommendedName>
        <fullName evidence="5">Aconitate hydratase A</fullName>
        <ecNumber evidence="4">4.2.1.3</ecNumber>
    </recommendedName>
    <alternativeName>
        <fullName evidence="12">Iron-responsive protein-like</fullName>
    </alternativeName>
    <alternativeName>
        <fullName evidence="11">RNA-binding protein</fullName>
    </alternativeName>
</protein>
<comment type="cofactor">
    <cofactor evidence="1">
        <name>[4Fe-4S] cluster</name>
        <dbReference type="ChEBI" id="CHEBI:49883"/>
    </cofactor>
</comment>
<gene>
    <name evidence="16" type="ORF">HDF16_003091</name>
</gene>
<evidence type="ECO:0000256" key="10">
    <source>
        <dbReference type="ARBA" id="ARBA00023501"/>
    </source>
</evidence>
<dbReference type="InterPro" id="IPR044137">
    <property type="entry name" value="AcnA_IRP_Swivel"/>
</dbReference>
<organism evidence="16 17">
    <name type="scientific">Granulicella aggregans</name>
    <dbReference type="NCBI Taxonomy" id="474949"/>
    <lineage>
        <taxon>Bacteria</taxon>
        <taxon>Pseudomonadati</taxon>
        <taxon>Acidobacteriota</taxon>
        <taxon>Terriglobia</taxon>
        <taxon>Terriglobales</taxon>
        <taxon>Acidobacteriaceae</taxon>
        <taxon>Granulicella</taxon>
    </lineage>
</organism>
<dbReference type="InterPro" id="IPR036008">
    <property type="entry name" value="Aconitase_4Fe-4S_dom"/>
</dbReference>
<comment type="caution">
    <text evidence="16">The sequence shown here is derived from an EMBL/GenBank/DDBJ whole genome shotgun (WGS) entry which is preliminary data.</text>
</comment>
<keyword evidence="8" id="KW-0411">Iron-sulfur</keyword>
<dbReference type="CDD" id="cd01580">
    <property type="entry name" value="AcnA_IRP_Swivel"/>
    <property type="match status" value="1"/>
</dbReference>
<dbReference type="NCBIfam" id="NF006757">
    <property type="entry name" value="PRK09277.1"/>
    <property type="match status" value="1"/>
</dbReference>
<dbReference type="PROSITE" id="PS00450">
    <property type="entry name" value="ACONITASE_1"/>
    <property type="match status" value="1"/>
</dbReference>
<dbReference type="EMBL" id="JACHIP010000004">
    <property type="protein sequence ID" value="MBB5058377.1"/>
    <property type="molecule type" value="Genomic_DNA"/>
</dbReference>
<evidence type="ECO:0000313" key="17">
    <source>
        <dbReference type="Proteomes" id="UP000540989"/>
    </source>
</evidence>
<dbReference type="FunFam" id="3.30.499.10:FF:000002">
    <property type="entry name" value="Aconitate hydratase"/>
    <property type="match status" value="1"/>
</dbReference>
<feature type="domain" description="Aconitase/3-isopropylmalate dehydratase large subunit alpha/beta/alpha" evidence="14">
    <location>
        <begin position="71"/>
        <end position="620"/>
    </location>
</feature>
<evidence type="ECO:0000256" key="8">
    <source>
        <dbReference type="ARBA" id="ARBA00023014"/>
    </source>
</evidence>
<evidence type="ECO:0000256" key="11">
    <source>
        <dbReference type="ARBA" id="ARBA00031081"/>
    </source>
</evidence>
<dbReference type="Gene3D" id="3.30.499.10">
    <property type="entry name" value="Aconitase, domain 3"/>
    <property type="match status" value="2"/>
</dbReference>
<reference evidence="16 17" key="1">
    <citation type="submission" date="2020-08" db="EMBL/GenBank/DDBJ databases">
        <title>Genomic Encyclopedia of Type Strains, Phase IV (KMG-V): Genome sequencing to study the core and pangenomes of soil and plant-associated prokaryotes.</title>
        <authorList>
            <person name="Whitman W."/>
        </authorList>
    </citation>
    <scope>NUCLEOTIDE SEQUENCE [LARGE SCALE GENOMIC DNA]</scope>
    <source>
        <strain evidence="16 17">M8UP14</strain>
    </source>
</reference>
<evidence type="ECO:0000256" key="4">
    <source>
        <dbReference type="ARBA" id="ARBA00012926"/>
    </source>
</evidence>
<accession>A0A7W7ZEM4</accession>
<evidence type="ECO:0000256" key="5">
    <source>
        <dbReference type="ARBA" id="ARBA00019378"/>
    </source>
</evidence>
<evidence type="ECO:0000256" key="9">
    <source>
        <dbReference type="ARBA" id="ARBA00023239"/>
    </source>
</evidence>
<dbReference type="UniPathway" id="UPA00223">
    <property type="reaction ID" value="UER00718"/>
</dbReference>
<proteinExistence type="inferred from homology"/>
<dbReference type="InterPro" id="IPR000573">
    <property type="entry name" value="AconitaseA/IPMdHydase_ssu_swvl"/>
</dbReference>
<evidence type="ECO:0000256" key="7">
    <source>
        <dbReference type="ARBA" id="ARBA00023004"/>
    </source>
</evidence>
<dbReference type="Gene3D" id="3.20.19.10">
    <property type="entry name" value="Aconitase, domain 4"/>
    <property type="match status" value="1"/>
</dbReference>
<dbReference type="Pfam" id="PF00330">
    <property type="entry name" value="Aconitase"/>
    <property type="match status" value="1"/>
</dbReference>
<dbReference type="InterPro" id="IPR018136">
    <property type="entry name" value="Aconitase_4Fe-4S_BS"/>
</dbReference>
<evidence type="ECO:0000313" key="16">
    <source>
        <dbReference type="EMBL" id="MBB5058377.1"/>
    </source>
</evidence>
<dbReference type="RefSeq" id="WP_184217989.1">
    <property type="nucleotide sequence ID" value="NZ_JACHIP010000004.1"/>
</dbReference>
<feature type="domain" description="Aconitase A/isopropylmalate dehydratase small subunit swivel" evidence="15">
    <location>
        <begin position="750"/>
        <end position="876"/>
    </location>
</feature>
<evidence type="ECO:0000256" key="6">
    <source>
        <dbReference type="ARBA" id="ARBA00022723"/>
    </source>
</evidence>
<dbReference type="GO" id="GO:0051536">
    <property type="term" value="F:iron-sulfur cluster binding"/>
    <property type="evidence" value="ECO:0007669"/>
    <property type="project" value="UniProtKB-KW"/>
</dbReference>
<dbReference type="Proteomes" id="UP000540989">
    <property type="component" value="Unassembled WGS sequence"/>
</dbReference>
<keyword evidence="17" id="KW-1185">Reference proteome</keyword>
<evidence type="ECO:0000259" key="14">
    <source>
        <dbReference type="Pfam" id="PF00330"/>
    </source>
</evidence>
<comment type="pathway">
    <text evidence="2">Carbohydrate metabolism; tricarboxylic acid cycle; isocitrate from oxaloacetate: step 2/2.</text>
</comment>
<evidence type="ECO:0000256" key="13">
    <source>
        <dbReference type="SAM" id="MobiDB-lite"/>
    </source>
</evidence>
<dbReference type="SUPFAM" id="SSF53732">
    <property type="entry name" value="Aconitase iron-sulfur domain"/>
    <property type="match status" value="1"/>
</dbReference>
<feature type="region of interest" description="Disordered" evidence="13">
    <location>
        <begin position="425"/>
        <end position="450"/>
    </location>
</feature>
<comment type="similarity">
    <text evidence="3">Belongs to the aconitase/IPM isomerase family.</text>
</comment>
<dbReference type="InterPro" id="IPR006249">
    <property type="entry name" value="Aconitase/IRP2"/>
</dbReference>
<dbReference type="InterPro" id="IPR015931">
    <property type="entry name" value="Acnase/IPM_dHydase_lsu_aba_1/3"/>
</dbReference>
<dbReference type="PRINTS" id="PR00415">
    <property type="entry name" value="ACONITASE"/>
</dbReference>
<dbReference type="CDD" id="cd01586">
    <property type="entry name" value="AcnA_IRP"/>
    <property type="match status" value="1"/>
</dbReference>
<dbReference type="InterPro" id="IPR015928">
    <property type="entry name" value="Aconitase/3IPM_dehydase_swvl"/>
</dbReference>
<keyword evidence="7" id="KW-0408">Iron</keyword>
<dbReference type="FunFam" id="3.20.19.10:FF:000001">
    <property type="entry name" value="Aconitate hydratase"/>
    <property type="match status" value="1"/>
</dbReference>
<evidence type="ECO:0000256" key="2">
    <source>
        <dbReference type="ARBA" id="ARBA00004717"/>
    </source>
</evidence>
<evidence type="ECO:0000256" key="1">
    <source>
        <dbReference type="ARBA" id="ARBA00001966"/>
    </source>
</evidence>
<comment type="catalytic activity">
    <reaction evidence="10">
        <text>citrate = D-threo-isocitrate</text>
        <dbReference type="Rhea" id="RHEA:10336"/>
        <dbReference type="ChEBI" id="CHEBI:15562"/>
        <dbReference type="ChEBI" id="CHEBI:16947"/>
        <dbReference type="EC" id="4.2.1.3"/>
    </reaction>
</comment>
<name>A0A7W7ZEM4_9BACT</name>
<dbReference type="InterPro" id="IPR001030">
    <property type="entry name" value="Acoase/IPM_deHydtase_lsu_aba"/>
</dbReference>
<dbReference type="GO" id="GO:0006099">
    <property type="term" value="P:tricarboxylic acid cycle"/>
    <property type="evidence" value="ECO:0007669"/>
    <property type="project" value="UniProtKB-UniPathway"/>
</dbReference>